<name>A0AA86TAW1_9BACT</name>
<proteinExistence type="predicted"/>
<dbReference type="KEGG" id="nti:DNFV4_04029"/>
<protein>
    <recommendedName>
        <fullName evidence="3">Phage protein D</fullName>
    </recommendedName>
</protein>
<dbReference type="Proteomes" id="UP001179121">
    <property type="component" value="Chromosome"/>
</dbReference>
<evidence type="ECO:0000313" key="2">
    <source>
        <dbReference type="Proteomes" id="UP001179121"/>
    </source>
</evidence>
<evidence type="ECO:0000313" key="1">
    <source>
        <dbReference type="EMBL" id="CAI4033588.1"/>
    </source>
</evidence>
<sequence>MRNGLHLTLMVGPLVPVPVPQEVLDALTGVQVVTNAGDAASGFELIFALSTNSPLHALFLVAGGQSIPLVRVIIAVTINGATEVLMDGVMTHHEVKPGTDAGQATLIVKGKDLTAVMDYVEFNVPYPAMPGEARVGLMLAKYAMFGIVPMIIPSVLLDVPIPLEKIPGQKGTDLNYIRWLAKRVGYVFYLEPGPVPGTSRAYWGPEIKVGIPQPALNVDMGAHTNVESLSISYDTESKELPVIFILNKETKAIIGIPVPDVTPLNPPLGLIPPIPKGIKPVPGMAKYSPVEALLIGLAKAAKSSDAVTASGSLDVLRYGRVLRARQLVGVRGAGLAFNGLYYVKSVTHMIKRGEYKQNFTLSRNGLISTLPTVPA</sequence>
<evidence type="ECO:0008006" key="3">
    <source>
        <dbReference type="Google" id="ProtNLM"/>
    </source>
</evidence>
<keyword evidence="2" id="KW-1185">Reference proteome</keyword>
<accession>A0AA86TAW1</accession>
<reference evidence="1" key="1">
    <citation type="submission" date="2022-10" db="EMBL/GenBank/DDBJ databases">
        <authorList>
            <person name="Koch H."/>
        </authorList>
    </citation>
    <scope>NUCLEOTIDE SEQUENCE</scope>
    <source>
        <strain evidence="1">DNF</strain>
    </source>
</reference>
<organism evidence="1 2">
    <name type="scientific">Nitrospira tepida</name>
    <dbReference type="NCBI Taxonomy" id="2973512"/>
    <lineage>
        <taxon>Bacteria</taxon>
        <taxon>Pseudomonadati</taxon>
        <taxon>Nitrospirota</taxon>
        <taxon>Nitrospiria</taxon>
        <taxon>Nitrospirales</taxon>
        <taxon>Nitrospiraceae</taxon>
        <taxon>Nitrospira</taxon>
    </lineage>
</organism>
<dbReference type="RefSeq" id="WP_289270920.1">
    <property type="nucleotide sequence ID" value="NZ_OX365700.1"/>
</dbReference>
<gene>
    <name evidence="1" type="ORF">DNFV4_04029</name>
</gene>
<dbReference type="EMBL" id="OX365700">
    <property type="protein sequence ID" value="CAI4033588.1"/>
    <property type="molecule type" value="Genomic_DNA"/>
</dbReference>
<dbReference type="AlphaFoldDB" id="A0AA86TAW1"/>